<keyword evidence="5" id="KW-0175">Coiled coil</keyword>
<comment type="similarity">
    <text evidence="2">Belongs to the IFT57 family.</text>
</comment>
<dbReference type="GO" id="GO:0030992">
    <property type="term" value="C:intraciliary transport particle B"/>
    <property type="evidence" value="ECO:0007669"/>
    <property type="project" value="TreeGrafter"/>
</dbReference>
<evidence type="ECO:0000313" key="7">
    <source>
        <dbReference type="EMBL" id="TPX76225.1"/>
    </source>
</evidence>
<reference evidence="7 8" key="1">
    <citation type="journal article" date="2019" name="Sci. Rep.">
        <title>Comparative genomics of chytrid fungi reveal insights into the obligate biotrophic and pathogenic lifestyle of Synchytrium endobioticum.</title>
        <authorList>
            <person name="van de Vossenberg B.T.L.H."/>
            <person name="Warris S."/>
            <person name="Nguyen H.D.T."/>
            <person name="van Gent-Pelzer M.P.E."/>
            <person name="Joly D.L."/>
            <person name="van de Geest H.C."/>
            <person name="Bonants P.J.M."/>
            <person name="Smith D.S."/>
            <person name="Levesque C.A."/>
            <person name="van der Lee T.A.J."/>
        </authorList>
    </citation>
    <scope>NUCLEOTIDE SEQUENCE [LARGE SCALE GENOMIC DNA]</scope>
    <source>
        <strain evidence="7 8">CBS 675.73</strain>
    </source>
</reference>
<dbReference type="EMBL" id="QEAP01000053">
    <property type="protein sequence ID" value="TPX76225.1"/>
    <property type="molecule type" value="Genomic_DNA"/>
</dbReference>
<feature type="coiled-coil region" evidence="5">
    <location>
        <begin position="263"/>
        <end position="311"/>
    </location>
</feature>
<evidence type="ECO:0000313" key="8">
    <source>
        <dbReference type="Proteomes" id="UP000320333"/>
    </source>
</evidence>
<evidence type="ECO:0000256" key="5">
    <source>
        <dbReference type="SAM" id="Coils"/>
    </source>
</evidence>
<evidence type="ECO:0008006" key="9">
    <source>
        <dbReference type="Google" id="ProtNLM"/>
    </source>
</evidence>
<dbReference type="Proteomes" id="UP000320333">
    <property type="component" value="Unassembled WGS sequence"/>
</dbReference>
<dbReference type="Pfam" id="PF10498">
    <property type="entry name" value="IFT57"/>
    <property type="match status" value="1"/>
</dbReference>
<keyword evidence="3" id="KW-0969">Cilium</keyword>
<accession>A0A507FKR4</accession>
<dbReference type="PANTHER" id="PTHR16011">
    <property type="entry name" value="IFT57/HIPPI"/>
    <property type="match status" value="1"/>
</dbReference>
<dbReference type="OrthoDB" id="423881at2759"/>
<evidence type="ECO:0000256" key="1">
    <source>
        <dbReference type="ARBA" id="ARBA00004138"/>
    </source>
</evidence>
<gene>
    <name evidence="7" type="ORF">CcCBS67573_g02503</name>
</gene>
<evidence type="ECO:0000256" key="4">
    <source>
        <dbReference type="ARBA" id="ARBA00023273"/>
    </source>
</evidence>
<proteinExistence type="inferred from homology"/>
<dbReference type="STRING" id="246404.A0A507FKR4"/>
<organism evidence="7 8">
    <name type="scientific">Chytriomyces confervae</name>
    <dbReference type="NCBI Taxonomy" id="246404"/>
    <lineage>
        <taxon>Eukaryota</taxon>
        <taxon>Fungi</taxon>
        <taxon>Fungi incertae sedis</taxon>
        <taxon>Chytridiomycota</taxon>
        <taxon>Chytridiomycota incertae sedis</taxon>
        <taxon>Chytridiomycetes</taxon>
        <taxon>Chytridiales</taxon>
        <taxon>Chytriomycetaceae</taxon>
        <taxon>Chytriomyces</taxon>
    </lineage>
</organism>
<dbReference type="GO" id="GO:0005929">
    <property type="term" value="C:cilium"/>
    <property type="evidence" value="ECO:0007669"/>
    <property type="project" value="UniProtKB-SubCell"/>
</dbReference>
<dbReference type="PANTHER" id="PTHR16011:SF0">
    <property type="entry name" value="INTRAFLAGELLAR TRANSPORT PROTEIN 57 HOMOLOG"/>
    <property type="match status" value="1"/>
</dbReference>
<evidence type="ECO:0000256" key="2">
    <source>
        <dbReference type="ARBA" id="ARBA00009415"/>
    </source>
</evidence>
<dbReference type="GO" id="GO:1905515">
    <property type="term" value="P:non-motile cilium assembly"/>
    <property type="evidence" value="ECO:0007669"/>
    <property type="project" value="TreeGrafter"/>
</dbReference>
<dbReference type="GO" id="GO:0042073">
    <property type="term" value="P:intraciliary transport"/>
    <property type="evidence" value="ECO:0007669"/>
    <property type="project" value="TreeGrafter"/>
</dbReference>
<name>A0A507FKR4_9FUNG</name>
<dbReference type="AlphaFoldDB" id="A0A507FKR4"/>
<sequence>MDDILDKLKVLDYNNKFCKDAGFPPLTRFYFMAPAQNPNEQFFMFTSLFSWLIHKLRMEFEPPGQFDDPNASAANIVNELKKLGVVFEYGPHKLKQGYGEAVLFALQSLVDRVLAQSGFVFQKPTHKIDDYPEEAEVDDDAEVTTDNIEEKFQPEEEEEEAFMDAVRSRGKSDTPKGPTLPPRPKVDQAEWKLEVERVAPMLRVQISNDNKDWRIHLEQMATNHSTIISSLSESKSQLGKLHGEIEKTLEKISSREKYINTQFESQIEEQRVLQDQISELRQKYNVSNSNVGELSTELARISEELDAVKTRMDEIGNGMTDSQPLVNIKKGMGKLKIDIKQMDLRIGVVEHSLLQAKASALICETPFVSINIAYPVERQGTYARDASL</sequence>
<dbReference type="GO" id="GO:0005794">
    <property type="term" value="C:Golgi apparatus"/>
    <property type="evidence" value="ECO:0007669"/>
    <property type="project" value="TreeGrafter"/>
</dbReference>
<keyword evidence="8" id="KW-1185">Reference proteome</keyword>
<keyword evidence="4" id="KW-0966">Cell projection</keyword>
<comment type="subcellular location">
    <subcellularLocation>
        <location evidence="1">Cell projection</location>
        <location evidence="1">Cilium</location>
    </subcellularLocation>
</comment>
<feature type="region of interest" description="Disordered" evidence="6">
    <location>
        <begin position="152"/>
        <end position="185"/>
    </location>
</feature>
<evidence type="ECO:0000256" key="6">
    <source>
        <dbReference type="SAM" id="MobiDB-lite"/>
    </source>
</evidence>
<protein>
    <recommendedName>
        <fullName evidence="9">Intraflagellar transport protein 57</fullName>
    </recommendedName>
</protein>
<dbReference type="InterPro" id="IPR019530">
    <property type="entry name" value="Intra-flagellar_transport_57"/>
</dbReference>
<dbReference type="GO" id="GO:0005815">
    <property type="term" value="C:microtubule organizing center"/>
    <property type="evidence" value="ECO:0007669"/>
    <property type="project" value="TreeGrafter"/>
</dbReference>
<evidence type="ECO:0000256" key="3">
    <source>
        <dbReference type="ARBA" id="ARBA00023069"/>
    </source>
</evidence>
<comment type="caution">
    <text evidence="7">The sequence shown here is derived from an EMBL/GenBank/DDBJ whole genome shotgun (WGS) entry which is preliminary data.</text>
</comment>